<name>A0A559K063_9BACL</name>
<dbReference type="Proteomes" id="UP000317036">
    <property type="component" value="Unassembled WGS sequence"/>
</dbReference>
<dbReference type="Gene3D" id="3.30.360.10">
    <property type="entry name" value="Dihydrodipicolinate Reductase, domain 2"/>
    <property type="match status" value="1"/>
</dbReference>
<organism evidence="3 4">
    <name type="scientific">Paenibacillus cremeus</name>
    <dbReference type="NCBI Taxonomy" id="2163881"/>
    <lineage>
        <taxon>Bacteria</taxon>
        <taxon>Bacillati</taxon>
        <taxon>Bacillota</taxon>
        <taxon>Bacilli</taxon>
        <taxon>Bacillales</taxon>
        <taxon>Paenibacillaceae</taxon>
        <taxon>Paenibacillus</taxon>
    </lineage>
</organism>
<dbReference type="SUPFAM" id="SSF51735">
    <property type="entry name" value="NAD(P)-binding Rossmann-fold domains"/>
    <property type="match status" value="1"/>
</dbReference>
<dbReference type="InterPro" id="IPR055170">
    <property type="entry name" value="GFO_IDH_MocA-like_dom"/>
</dbReference>
<dbReference type="AlphaFoldDB" id="A0A559K063"/>
<gene>
    <name evidence="3" type="ORF">FPZ49_30220</name>
</gene>
<keyword evidence="4" id="KW-1185">Reference proteome</keyword>
<dbReference type="Pfam" id="PF01408">
    <property type="entry name" value="GFO_IDH_MocA"/>
    <property type="match status" value="1"/>
</dbReference>
<dbReference type="Gene3D" id="3.40.50.720">
    <property type="entry name" value="NAD(P)-binding Rossmann-like Domain"/>
    <property type="match status" value="1"/>
</dbReference>
<proteinExistence type="predicted"/>
<dbReference type="InterPro" id="IPR051450">
    <property type="entry name" value="Gfo/Idh/MocA_Oxidoreductases"/>
</dbReference>
<dbReference type="SUPFAM" id="SSF55347">
    <property type="entry name" value="Glyceraldehyde-3-phosphate dehydrogenase-like, C-terminal domain"/>
    <property type="match status" value="1"/>
</dbReference>
<accession>A0A559K063</accession>
<dbReference type="EMBL" id="VNJI01000058">
    <property type="protein sequence ID" value="TVY05486.1"/>
    <property type="molecule type" value="Genomic_DNA"/>
</dbReference>
<evidence type="ECO:0000259" key="2">
    <source>
        <dbReference type="Pfam" id="PF22725"/>
    </source>
</evidence>
<dbReference type="Pfam" id="PF22725">
    <property type="entry name" value="GFO_IDH_MocA_C3"/>
    <property type="match status" value="1"/>
</dbReference>
<protein>
    <submittedName>
        <fullName evidence="3">Gfo/Idh/MocA family oxidoreductase</fullName>
    </submittedName>
</protein>
<sequence length="310" mass="34897">MFELGYMCKGIYEADEPSLAQALSEKFSIPIVSDLEAMLKSNVSIVGSSAINNEKIDVIEKCEEYGKHIMLDKPIVTSRQGLNRLEAVFNRGKIQVGMQLTSRERKSIVTLKQKIDKGYLGDIVSITMRKPHRLSPAKRHPWHFSKEQNGGIIVDLLIHDFDLLRWLTGKEVRRINSCMAKNILPEYPQFYDTATAGVLMEGNVLAQLYTDWHTPDTCWAFGDCRIFVSGTKGSAELRLFGDPSVEMEELMFCMTGEDHFHRVELITPAVSVVEDFLLRIQGKPSSISHEDLFSASKAAIEADEQAVLLN</sequence>
<evidence type="ECO:0000313" key="4">
    <source>
        <dbReference type="Proteomes" id="UP000317036"/>
    </source>
</evidence>
<dbReference type="InterPro" id="IPR000683">
    <property type="entry name" value="Gfo/Idh/MocA-like_OxRdtase_N"/>
</dbReference>
<evidence type="ECO:0000313" key="3">
    <source>
        <dbReference type="EMBL" id="TVY05486.1"/>
    </source>
</evidence>
<dbReference type="InterPro" id="IPR036291">
    <property type="entry name" value="NAD(P)-bd_dom_sf"/>
</dbReference>
<evidence type="ECO:0000259" key="1">
    <source>
        <dbReference type="Pfam" id="PF01408"/>
    </source>
</evidence>
<feature type="domain" description="Gfo/Idh/MocA-like oxidoreductase N-terminal" evidence="1">
    <location>
        <begin position="10"/>
        <end position="91"/>
    </location>
</feature>
<dbReference type="PANTHER" id="PTHR43377">
    <property type="entry name" value="BILIVERDIN REDUCTASE A"/>
    <property type="match status" value="1"/>
</dbReference>
<dbReference type="PANTHER" id="PTHR43377:SF1">
    <property type="entry name" value="BILIVERDIN REDUCTASE A"/>
    <property type="match status" value="1"/>
</dbReference>
<reference evidence="3 4" key="1">
    <citation type="submission" date="2019-07" db="EMBL/GenBank/DDBJ databases">
        <authorList>
            <person name="Kim J."/>
        </authorList>
    </citation>
    <scope>NUCLEOTIDE SEQUENCE [LARGE SCALE GENOMIC DNA]</scope>
    <source>
        <strain evidence="3 4">JC52</strain>
    </source>
</reference>
<feature type="domain" description="GFO/IDH/MocA-like oxidoreductase" evidence="2">
    <location>
        <begin position="109"/>
        <end position="236"/>
    </location>
</feature>
<dbReference type="OrthoDB" id="9768836at2"/>
<comment type="caution">
    <text evidence="3">The sequence shown here is derived from an EMBL/GenBank/DDBJ whole genome shotgun (WGS) entry which is preliminary data.</text>
</comment>
<dbReference type="GO" id="GO:0000166">
    <property type="term" value="F:nucleotide binding"/>
    <property type="evidence" value="ECO:0007669"/>
    <property type="project" value="InterPro"/>
</dbReference>